<dbReference type="PATRIC" id="fig|272123.3.peg.4189"/>
<dbReference type="KEGG" id="acy:Anacy_3856"/>
<sequence length="213" mass="24351">MNIGCCLIDLWEIEDAIKIFEEGCIFISNNINIIDNQYILESWCLLAFLNSHLGFNQKASEFAEKAYSKLVLTECSGWSAWSQGYGLLFLGLTYKNLHSNKESFEMYDRAISFAEQSNYTQVTAKALTGLAELYRIQGDFETALFHHSESIELLDKIGAKCDLAEAYYQLGLTYQKMGETENSHTNFNEAIRLFNEMEALKQVEKVEKAKIQN</sequence>
<gene>
    <name evidence="2" type="ordered locus">Anacy_3856</name>
</gene>
<dbReference type="OrthoDB" id="524729at2"/>
<dbReference type="SMART" id="SM00028">
    <property type="entry name" value="TPR"/>
    <property type="match status" value="3"/>
</dbReference>
<dbReference type="EMBL" id="CP003659">
    <property type="protein sequence ID" value="AFZ59234.1"/>
    <property type="molecule type" value="Genomic_DNA"/>
</dbReference>
<dbReference type="PANTHER" id="PTHR10098:SF108">
    <property type="entry name" value="TETRATRICOPEPTIDE REPEAT PROTEIN 28"/>
    <property type="match status" value="1"/>
</dbReference>
<name>K9ZKE6_ANACC</name>
<accession>K9ZKE6</accession>
<feature type="repeat" description="TPR" evidence="1">
    <location>
        <begin position="164"/>
        <end position="197"/>
    </location>
</feature>
<evidence type="ECO:0000313" key="2">
    <source>
        <dbReference type="EMBL" id="AFZ59234.1"/>
    </source>
</evidence>
<proteinExistence type="predicted"/>
<evidence type="ECO:0000256" key="1">
    <source>
        <dbReference type="PROSITE-ProRule" id="PRU00339"/>
    </source>
</evidence>
<dbReference type="PROSITE" id="PS50005">
    <property type="entry name" value="TPR"/>
    <property type="match status" value="1"/>
</dbReference>
<evidence type="ECO:0000313" key="3">
    <source>
        <dbReference type="Proteomes" id="UP000010474"/>
    </source>
</evidence>
<dbReference type="AlphaFoldDB" id="K9ZKE6"/>
<dbReference type="RefSeq" id="WP_015215855.1">
    <property type="nucleotide sequence ID" value="NC_019771.1"/>
</dbReference>
<keyword evidence="3" id="KW-1185">Reference proteome</keyword>
<organism evidence="2 3">
    <name type="scientific">Anabaena cylindrica (strain ATCC 27899 / PCC 7122)</name>
    <dbReference type="NCBI Taxonomy" id="272123"/>
    <lineage>
        <taxon>Bacteria</taxon>
        <taxon>Bacillati</taxon>
        <taxon>Cyanobacteriota</taxon>
        <taxon>Cyanophyceae</taxon>
        <taxon>Nostocales</taxon>
        <taxon>Nostocaceae</taxon>
        <taxon>Anabaena</taxon>
    </lineage>
</organism>
<dbReference type="PANTHER" id="PTHR10098">
    <property type="entry name" value="RAPSYN-RELATED"/>
    <property type="match status" value="1"/>
</dbReference>
<dbReference type="HOGENOM" id="CLU_1292217_0_0_3"/>
<dbReference type="Gene3D" id="1.25.40.10">
    <property type="entry name" value="Tetratricopeptide repeat domain"/>
    <property type="match status" value="1"/>
</dbReference>
<dbReference type="STRING" id="272123.Anacy_3856"/>
<dbReference type="Proteomes" id="UP000010474">
    <property type="component" value="Chromosome"/>
</dbReference>
<dbReference type="InterPro" id="IPR011990">
    <property type="entry name" value="TPR-like_helical_dom_sf"/>
</dbReference>
<reference evidence="3" key="1">
    <citation type="journal article" date="2013" name="Proc. Natl. Acad. Sci. U.S.A.">
        <title>Improving the coverage of the cyanobacterial phylum using diversity-driven genome sequencing.</title>
        <authorList>
            <person name="Shih P.M."/>
            <person name="Wu D."/>
            <person name="Latifi A."/>
            <person name="Axen S.D."/>
            <person name="Fewer D.P."/>
            <person name="Talla E."/>
            <person name="Calteau A."/>
            <person name="Cai F."/>
            <person name="Tandeau de Marsac N."/>
            <person name="Rippka R."/>
            <person name="Herdman M."/>
            <person name="Sivonen K."/>
            <person name="Coursin T."/>
            <person name="Laurent T."/>
            <person name="Goodwin L."/>
            <person name="Nolan M."/>
            <person name="Davenport K.W."/>
            <person name="Han C.S."/>
            <person name="Rubin E.M."/>
            <person name="Eisen J.A."/>
            <person name="Woyke T."/>
            <person name="Gugger M."/>
            <person name="Kerfeld C.A."/>
        </authorList>
    </citation>
    <scope>NUCLEOTIDE SEQUENCE [LARGE SCALE GENOMIC DNA]</scope>
    <source>
        <strain evidence="3">ATCC 27899 / PCC 7122</strain>
    </source>
</reference>
<protein>
    <submittedName>
        <fullName evidence="2">Tetratricopeptide TPR_1 repeat-containing protein</fullName>
    </submittedName>
</protein>
<dbReference type="eggNOG" id="COG0457">
    <property type="taxonomic scope" value="Bacteria"/>
</dbReference>
<dbReference type="SUPFAM" id="SSF48452">
    <property type="entry name" value="TPR-like"/>
    <property type="match status" value="1"/>
</dbReference>
<dbReference type="InterPro" id="IPR019734">
    <property type="entry name" value="TPR_rpt"/>
</dbReference>
<keyword evidence="1" id="KW-0802">TPR repeat</keyword>
<dbReference type="Pfam" id="PF13424">
    <property type="entry name" value="TPR_12"/>
    <property type="match status" value="1"/>
</dbReference>